<evidence type="ECO:0000256" key="1">
    <source>
        <dbReference type="ARBA" id="ARBA00004651"/>
    </source>
</evidence>
<gene>
    <name evidence="14" type="ORF">IAB51_10500</name>
</gene>
<evidence type="ECO:0000256" key="7">
    <source>
        <dbReference type="ARBA" id="ARBA00022777"/>
    </source>
</evidence>
<evidence type="ECO:0000256" key="10">
    <source>
        <dbReference type="ARBA" id="ARBA00023012"/>
    </source>
</evidence>
<dbReference type="EMBL" id="DVJP01000069">
    <property type="protein sequence ID" value="HIS77217.1"/>
    <property type="molecule type" value="Genomic_DNA"/>
</dbReference>
<organism evidence="14 15">
    <name type="scientific">Candidatus Merdivicinus excrementipullorum</name>
    <dbReference type="NCBI Taxonomy" id="2840867"/>
    <lineage>
        <taxon>Bacteria</taxon>
        <taxon>Bacillati</taxon>
        <taxon>Bacillota</taxon>
        <taxon>Clostridia</taxon>
        <taxon>Eubacteriales</taxon>
        <taxon>Oscillospiraceae</taxon>
        <taxon>Oscillospiraceae incertae sedis</taxon>
        <taxon>Candidatus Merdivicinus</taxon>
    </lineage>
</organism>
<evidence type="ECO:0000256" key="11">
    <source>
        <dbReference type="ARBA" id="ARBA00023136"/>
    </source>
</evidence>
<keyword evidence="2" id="KW-1003">Cell membrane</keyword>
<evidence type="ECO:0000256" key="4">
    <source>
        <dbReference type="ARBA" id="ARBA00022679"/>
    </source>
</evidence>
<comment type="subcellular location">
    <subcellularLocation>
        <location evidence="1">Cell membrane</location>
        <topology evidence="1">Multi-pass membrane protein</topology>
    </subcellularLocation>
</comment>
<evidence type="ECO:0000256" key="8">
    <source>
        <dbReference type="ARBA" id="ARBA00022840"/>
    </source>
</evidence>
<keyword evidence="11 12" id="KW-0472">Membrane</keyword>
<evidence type="ECO:0000256" key="2">
    <source>
        <dbReference type="ARBA" id="ARBA00022475"/>
    </source>
</evidence>
<dbReference type="GO" id="GO:0005886">
    <property type="term" value="C:plasma membrane"/>
    <property type="evidence" value="ECO:0007669"/>
    <property type="project" value="UniProtKB-SubCell"/>
</dbReference>
<evidence type="ECO:0000256" key="9">
    <source>
        <dbReference type="ARBA" id="ARBA00022989"/>
    </source>
</evidence>
<keyword evidence="5 12" id="KW-0812">Transmembrane</keyword>
<dbReference type="Pfam" id="PF06580">
    <property type="entry name" value="His_kinase"/>
    <property type="match status" value="1"/>
</dbReference>
<dbReference type="PROSITE" id="PS50885">
    <property type="entry name" value="HAMP"/>
    <property type="match status" value="1"/>
</dbReference>
<evidence type="ECO:0000259" key="13">
    <source>
        <dbReference type="PROSITE" id="PS50885"/>
    </source>
</evidence>
<dbReference type="PANTHER" id="PTHR34220">
    <property type="entry name" value="SENSOR HISTIDINE KINASE YPDA"/>
    <property type="match status" value="1"/>
</dbReference>
<keyword evidence="8" id="KW-0067">ATP-binding</keyword>
<evidence type="ECO:0000256" key="6">
    <source>
        <dbReference type="ARBA" id="ARBA00022741"/>
    </source>
</evidence>
<dbReference type="InterPro" id="IPR003594">
    <property type="entry name" value="HATPase_dom"/>
</dbReference>
<dbReference type="GO" id="GO:0000155">
    <property type="term" value="F:phosphorelay sensor kinase activity"/>
    <property type="evidence" value="ECO:0007669"/>
    <property type="project" value="InterPro"/>
</dbReference>
<evidence type="ECO:0000313" key="15">
    <source>
        <dbReference type="Proteomes" id="UP000824002"/>
    </source>
</evidence>
<proteinExistence type="predicted"/>
<evidence type="ECO:0000256" key="12">
    <source>
        <dbReference type="SAM" id="Phobius"/>
    </source>
</evidence>
<dbReference type="GO" id="GO:0005524">
    <property type="term" value="F:ATP binding"/>
    <property type="evidence" value="ECO:0007669"/>
    <property type="project" value="UniProtKB-KW"/>
</dbReference>
<keyword evidence="9 12" id="KW-1133">Transmembrane helix</keyword>
<keyword evidence="7 14" id="KW-0418">Kinase</keyword>
<name>A0A9D1FPB2_9FIRM</name>
<dbReference type="SMART" id="SM00387">
    <property type="entry name" value="HATPase_c"/>
    <property type="match status" value="1"/>
</dbReference>
<keyword evidence="10" id="KW-0902">Two-component regulatory system</keyword>
<feature type="transmembrane region" description="Helical" evidence="12">
    <location>
        <begin position="148"/>
        <end position="167"/>
    </location>
</feature>
<protein>
    <submittedName>
        <fullName evidence="14">Histidine kinase</fullName>
    </submittedName>
</protein>
<evidence type="ECO:0000256" key="5">
    <source>
        <dbReference type="ARBA" id="ARBA00022692"/>
    </source>
</evidence>
<sequence length="444" mass="50584">MDSSSYLGIFQPANTYLPRNIDCNLAAYQKNGRVNTLYFPIYDEDYENYLAVLEINMDISQLLEPLKAMALTEEIYWGIFSEDFQNCFYHNGGDFWEQLSPSAFQESKTRVGSERYSVLTQKIELMNVWIACLTPTKLPSGKMASERVMLAVILGVLIIFTAAIFLYSNHVVRDILRLDRSMRTIHSDLVEQKLPAPIHTDSKSEVGTLVAGYNAMLEKIRSLMDDIKTAYEQENKAIFQNLEHQLRAHFLFNALDMVRMTAREQKQGQIEKAVNIIMQYLKFTLRNTGKICTVSEELKNISCFIEMHNLIRQTPIGYCLKTSGKINGNAGSYSMLNFILQPLVENSIRHGFAKKDTGCELTIEIYADDRYLTLTVEDNGMGFDTSKDIKEISSGFGIGLVNIQERLQRLFPGNHEFEITSFPEIGTCVRIKMPLIQSDAEPMP</sequence>
<keyword evidence="4" id="KW-0808">Transferase</keyword>
<keyword evidence="3" id="KW-0597">Phosphoprotein</keyword>
<keyword evidence="6" id="KW-0547">Nucleotide-binding</keyword>
<reference evidence="14" key="2">
    <citation type="journal article" date="2021" name="PeerJ">
        <title>Extensive microbial diversity within the chicken gut microbiome revealed by metagenomics and culture.</title>
        <authorList>
            <person name="Gilroy R."/>
            <person name="Ravi A."/>
            <person name="Getino M."/>
            <person name="Pursley I."/>
            <person name="Horton D.L."/>
            <person name="Alikhan N.F."/>
            <person name="Baker D."/>
            <person name="Gharbi K."/>
            <person name="Hall N."/>
            <person name="Watson M."/>
            <person name="Adriaenssens E.M."/>
            <person name="Foster-Nyarko E."/>
            <person name="Jarju S."/>
            <person name="Secka A."/>
            <person name="Antonio M."/>
            <person name="Oren A."/>
            <person name="Chaudhuri R.R."/>
            <person name="La Ragione R."/>
            <person name="Hildebrand F."/>
            <person name="Pallen M.J."/>
        </authorList>
    </citation>
    <scope>NUCLEOTIDE SEQUENCE</scope>
    <source>
        <strain evidence="14">CHK199-13235</strain>
    </source>
</reference>
<reference evidence="14" key="1">
    <citation type="submission" date="2020-10" db="EMBL/GenBank/DDBJ databases">
        <authorList>
            <person name="Gilroy R."/>
        </authorList>
    </citation>
    <scope>NUCLEOTIDE SEQUENCE</scope>
    <source>
        <strain evidence="14">CHK199-13235</strain>
    </source>
</reference>
<dbReference type="InterPro" id="IPR050640">
    <property type="entry name" value="Bact_2-comp_sensor_kinase"/>
</dbReference>
<dbReference type="InterPro" id="IPR010559">
    <property type="entry name" value="Sig_transdc_His_kin_internal"/>
</dbReference>
<evidence type="ECO:0000313" key="14">
    <source>
        <dbReference type="EMBL" id="HIS77217.1"/>
    </source>
</evidence>
<comment type="caution">
    <text evidence="14">The sequence shown here is derived from an EMBL/GenBank/DDBJ whole genome shotgun (WGS) entry which is preliminary data.</text>
</comment>
<dbReference type="AlphaFoldDB" id="A0A9D1FPB2"/>
<dbReference type="Proteomes" id="UP000824002">
    <property type="component" value="Unassembled WGS sequence"/>
</dbReference>
<dbReference type="Gene3D" id="3.30.565.10">
    <property type="entry name" value="Histidine kinase-like ATPase, C-terminal domain"/>
    <property type="match status" value="1"/>
</dbReference>
<dbReference type="Gene3D" id="6.10.340.10">
    <property type="match status" value="1"/>
</dbReference>
<dbReference type="Pfam" id="PF02518">
    <property type="entry name" value="HATPase_c"/>
    <property type="match status" value="1"/>
</dbReference>
<accession>A0A9D1FPB2</accession>
<dbReference type="InterPro" id="IPR003660">
    <property type="entry name" value="HAMP_dom"/>
</dbReference>
<dbReference type="InterPro" id="IPR036890">
    <property type="entry name" value="HATPase_C_sf"/>
</dbReference>
<feature type="domain" description="HAMP" evidence="13">
    <location>
        <begin position="169"/>
        <end position="225"/>
    </location>
</feature>
<evidence type="ECO:0000256" key="3">
    <source>
        <dbReference type="ARBA" id="ARBA00022553"/>
    </source>
</evidence>
<dbReference type="SUPFAM" id="SSF55874">
    <property type="entry name" value="ATPase domain of HSP90 chaperone/DNA topoisomerase II/histidine kinase"/>
    <property type="match status" value="1"/>
</dbReference>
<dbReference type="PANTHER" id="PTHR34220:SF11">
    <property type="entry name" value="SENSOR PROTEIN KINASE HPTS"/>
    <property type="match status" value="1"/>
</dbReference>